<comment type="caution">
    <text evidence="2">The sequence shown here is derived from an EMBL/GenBank/DDBJ whole genome shotgun (WGS) entry which is preliminary data.</text>
</comment>
<dbReference type="Proteomes" id="UP000261811">
    <property type="component" value="Unassembled WGS sequence"/>
</dbReference>
<protein>
    <submittedName>
        <fullName evidence="2">Uncharacterized protein</fullName>
    </submittedName>
</protein>
<keyword evidence="1" id="KW-1133">Transmembrane helix</keyword>
<dbReference type="RefSeq" id="WP_117358032.1">
    <property type="nucleotide sequence ID" value="NZ_QURH01000252.1"/>
</dbReference>
<sequence length="84" mass="8964">MTIPDTGGGTTGIAMPLLMAVGAVVSLVWPPVPAGWRNHLGRVPMHRAVPSRRTVRSPLRPVEILTGSRPWSAPHSSRAHPPCC</sequence>
<dbReference type="EMBL" id="QURH01000252">
    <property type="protein sequence ID" value="RFU40882.1"/>
    <property type="molecule type" value="Genomic_DNA"/>
</dbReference>
<proteinExistence type="predicted"/>
<evidence type="ECO:0000256" key="1">
    <source>
        <dbReference type="SAM" id="Phobius"/>
    </source>
</evidence>
<reference evidence="2 3" key="1">
    <citation type="submission" date="2018-08" db="EMBL/GenBank/DDBJ databases">
        <title>Actinomadura jelena sp. nov., a novel Actinomycete isolated from soil in Chad.</title>
        <authorList>
            <person name="Shi L."/>
        </authorList>
    </citation>
    <scope>NUCLEOTIDE SEQUENCE [LARGE SCALE GENOMIC DNA]</scope>
    <source>
        <strain evidence="2 3">NEAU-G17</strain>
    </source>
</reference>
<keyword evidence="1" id="KW-0812">Transmembrane</keyword>
<keyword evidence="1" id="KW-0472">Membrane</keyword>
<evidence type="ECO:0000313" key="3">
    <source>
        <dbReference type="Proteomes" id="UP000261811"/>
    </source>
</evidence>
<feature type="transmembrane region" description="Helical" evidence="1">
    <location>
        <begin position="12"/>
        <end position="32"/>
    </location>
</feature>
<organism evidence="2 3">
    <name type="scientific">Actinomadura logoneensis</name>
    <dbReference type="NCBI Taxonomy" id="2293572"/>
    <lineage>
        <taxon>Bacteria</taxon>
        <taxon>Bacillati</taxon>
        <taxon>Actinomycetota</taxon>
        <taxon>Actinomycetes</taxon>
        <taxon>Streptosporangiales</taxon>
        <taxon>Thermomonosporaceae</taxon>
        <taxon>Actinomadura</taxon>
    </lineage>
</organism>
<keyword evidence="3" id="KW-1185">Reference proteome</keyword>
<name>A0A372JLH7_9ACTN</name>
<gene>
    <name evidence="2" type="ORF">DZF91_14715</name>
</gene>
<evidence type="ECO:0000313" key="2">
    <source>
        <dbReference type="EMBL" id="RFU40882.1"/>
    </source>
</evidence>
<accession>A0A372JLH7</accession>
<dbReference type="AlphaFoldDB" id="A0A372JLH7"/>